<sequence length="126" mass="14332">MINVRTIANNLITTVNPNISAVLLTNEGYTVTDSGKQTLKYIEHDITVQLQSLSTQDLEHLGVINQQGQYIYAYARGQISAIRRTKQKGSDRIKFAAYGENEASEWNVTEVIESYPTWVKVLLWRQ</sequence>
<keyword evidence="2" id="KW-1185">Reference proteome</keyword>
<proteinExistence type="predicted"/>
<reference evidence="1 2" key="1">
    <citation type="journal article" date="2017" name="Nat. Microbiol.">
        <title>Natural product diversity associated with the nematode symbionts Photorhabdus and Xenorhabdus.</title>
        <authorList>
            <person name="Tobias N.J."/>
            <person name="Wolff H."/>
            <person name="Djahanschiri B."/>
            <person name="Grundmann F."/>
            <person name="Kronenwerth M."/>
            <person name="Shi Y.M."/>
            <person name="Simonyi S."/>
            <person name="Grun P."/>
            <person name="Shapiro-Ilan D."/>
            <person name="Pidot S.J."/>
            <person name="Stinear T.P."/>
            <person name="Ebersberger I."/>
            <person name="Bode H.B."/>
        </authorList>
    </citation>
    <scope>NUCLEOTIDE SEQUENCE [LARGE SCALE GENOMIC DNA]</scope>
    <source>
        <strain evidence="1 2">DSM 17904</strain>
    </source>
</reference>
<evidence type="ECO:0000313" key="1">
    <source>
        <dbReference type="EMBL" id="PHM60590.1"/>
    </source>
</evidence>
<dbReference type="RefSeq" id="WP_211284354.1">
    <property type="nucleotide sequence ID" value="NZ_CAWNRH010000136.1"/>
</dbReference>
<organism evidence="1 2">
    <name type="scientific">Xenorhabdus stockiae</name>
    <dbReference type="NCBI Taxonomy" id="351614"/>
    <lineage>
        <taxon>Bacteria</taxon>
        <taxon>Pseudomonadati</taxon>
        <taxon>Pseudomonadota</taxon>
        <taxon>Gammaproteobacteria</taxon>
        <taxon>Enterobacterales</taxon>
        <taxon>Morganellaceae</taxon>
        <taxon>Xenorhabdus</taxon>
    </lineage>
</organism>
<protein>
    <submittedName>
        <fullName evidence="1">Uncharacterized protein</fullName>
    </submittedName>
</protein>
<accession>A0A2D0KB48</accession>
<gene>
    <name evidence="1" type="ORF">Xsto_03846</name>
</gene>
<dbReference type="AlphaFoldDB" id="A0A2D0KB48"/>
<dbReference type="Proteomes" id="UP000222366">
    <property type="component" value="Unassembled WGS sequence"/>
</dbReference>
<name>A0A2D0KB48_9GAMM</name>
<evidence type="ECO:0000313" key="2">
    <source>
        <dbReference type="Proteomes" id="UP000222366"/>
    </source>
</evidence>
<comment type="caution">
    <text evidence="1">The sequence shown here is derived from an EMBL/GenBank/DDBJ whole genome shotgun (WGS) entry which is preliminary data.</text>
</comment>
<dbReference type="EMBL" id="NJAJ01000059">
    <property type="protein sequence ID" value="PHM60590.1"/>
    <property type="molecule type" value="Genomic_DNA"/>
</dbReference>